<dbReference type="Pfam" id="PF04344">
    <property type="entry name" value="CheZ"/>
    <property type="match status" value="2"/>
</dbReference>
<evidence type="ECO:0000256" key="3">
    <source>
        <dbReference type="ARBA" id="ARBA00018484"/>
    </source>
</evidence>
<evidence type="ECO:0000256" key="4">
    <source>
        <dbReference type="ARBA" id="ARBA00022490"/>
    </source>
</evidence>
<proteinExistence type="inferred from homology"/>
<dbReference type="Proteomes" id="UP000296201">
    <property type="component" value="Chromosome"/>
</dbReference>
<dbReference type="AlphaFoldDB" id="A0A4P7NY47"/>
<dbReference type="PANTHER" id="PTHR43693">
    <property type="entry name" value="PROTEIN PHOSPHATASE CHEZ"/>
    <property type="match status" value="1"/>
</dbReference>
<dbReference type="GO" id="GO:0050920">
    <property type="term" value="P:regulation of chemotaxis"/>
    <property type="evidence" value="ECO:0007669"/>
    <property type="project" value="InterPro"/>
</dbReference>
<evidence type="ECO:0000256" key="9">
    <source>
        <dbReference type="ARBA" id="ARBA00029599"/>
    </source>
</evidence>
<evidence type="ECO:0000256" key="7">
    <source>
        <dbReference type="ARBA" id="ARBA00022801"/>
    </source>
</evidence>
<feature type="region of interest" description="Disordered" evidence="12">
    <location>
        <begin position="151"/>
        <end position="202"/>
    </location>
</feature>
<keyword evidence="6 10" id="KW-0283">Flagellar rotation</keyword>
<dbReference type="EMBL" id="CP032096">
    <property type="protein sequence ID" value="QBZ82710.1"/>
    <property type="molecule type" value="Genomic_DNA"/>
</dbReference>
<dbReference type="GO" id="GO:0004721">
    <property type="term" value="F:phosphoprotein phosphatase activity"/>
    <property type="evidence" value="ECO:0007669"/>
    <property type="project" value="UniProtKB-KW"/>
</dbReference>
<accession>A0A4P7NY47</accession>
<protein>
    <recommendedName>
        <fullName evidence="3 10">Protein phosphatase CheZ</fullName>
        <ecNumber evidence="10">3.1.3.-</ecNumber>
    </recommendedName>
    <alternativeName>
        <fullName evidence="9 10">Chemotaxis protein CheZ</fullName>
    </alternativeName>
</protein>
<sequence>MEKEDYDKASQALDEIIATRDDNLLEQVEQIAQNLHDTLEQFGTDSLLLQHTKHGLPDATERLEYVIETTEEASNKTLSAAENAIALLETLESQATDDSQKELISKAQSEVTEIMMAQSFQDLTGQVLNRVIMLVTSLEQSLMELIDKSGIHIDDIPDPSDSEEERKAQEMKGIGPNVTKSSQQNAVSSQDEVDDLLGDLGI</sequence>
<dbReference type="GO" id="GO:0097588">
    <property type="term" value="P:archaeal or bacterial-type flagellum-dependent cell motility"/>
    <property type="evidence" value="ECO:0007669"/>
    <property type="project" value="UniProtKB-KW"/>
</dbReference>
<dbReference type="Gene3D" id="1.10.287.500">
    <property type="entry name" value="Helix hairpin bin"/>
    <property type="match status" value="1"/>
</dbReference>
<comment type="function">
    <text evidence="10">Plays an important role in bacterial chemotaxis signal transduction pathway by accelerating the dephosphorylation of phosphorylated CheY (CheY-P).</text>
</comment>
<keyword evidence="14" id="KW-1185">Reference proteome</keyword>
<dbReference type="InterPro" id="IPR050992">
    <property type="entry name" value="CheZ_family_phosphatases"/>
</dbReference>
<dbReference type="InterPro" id="IPR007439">
    <property type="entry name" value="Chemotax_Pase_CheZ"/>
</dbReference>
<evidence type="ECO:0000256" key="10">
    <source>
        <dbReference type="PIRNR" id="PIRNR002884"/>
    </source>
</evidence>
<dbReference type="GO" id="GO:0009288">
    <property type="term" value="C:bacterial-type flagellum"/>
    <property type="evidence" value="ECO:0007669"/>
    <property type="project" value="InterPro"/>
</dbReference>
<evidence type="ECO:0000256" key="6">
    <source>
        <dbReference type="ARBA" id="ARBA00022779"/>
    </source>
</evidence>
<name>A0A4P7NY47_9GAMM</name>
<keyword evidence="7 10" id="KW-0378">Hydrolase</keyword>
<evidence type="ECO:0000256" key="5">
    <source>
        <dbReference type="ARBA" id="ARBA00022500"/>
    </source>
</evidence>
<evidence type="ECO:0000256" key="8">
    <source>
        <dbReference type="ARBA" id="ARBA00022912"/>
    </source>
</evidence>
<feature type="compositionally biased region" description="Acidic residues" evidence="12">
    <location>
        <begin position="191"/>
        <end position="202"/>
    </location>
</feature>
<comment type="subunit">
    <text evidence="10">Homodimer.</text>
</comment>
<evidence type="ECO:0000313" key="13">
    <source>
        <dbReference type="EMBL" id="QBZ82710.1"/>
    </source>
</evidence>
<gene>
    <name evidence="13" type="ORF">GHNINEIG_00745</name>
</gene>
<evidence type="ECO:0000256" key="12">
    <source>
        <dbReference type="SAM" id="MobiDB-lite"/>
    </source>
</evidence>
<evidence type="ECO:0000256" key="1">
    <source>
        <dbReference type="ARBA" id="ARBA00004496"/>
    </source>
</evidence>
<evidence type="ECO:0000256" key="11">
    <source>
        <dbReference type="PIRSR" id="PIRSR002884-1"/>
    </source>
</evidence>
<dbReference type="EC" id="3.1.3.-" evidence="10"/>
<comment type="similarity">
    <text evidence="2 10">Belongs to the CheZ family.</text>
</comment>
<dbReference type="GO" id="GO:0006935">
    <property type="term" value="P:chemotaxis"/>
    <property type="evidence" value="ECO:0007669"/>
    <property type="project" value="UniProtKB-KW"/>
</dbReference>
<feature type="compositionally biased region" description="Polar residues" evidence="12">
    <location>
        <begin position="178"/>
        <end position="190"/>
    </location>
</feature>
<keyword evidence="8 10" id="KW-0904">Protein phosphatase</keyword>
<evidence type="ECO:0000256" key="2">
    <source>
        <dbReference type="ARBA" id="ARBA00005908"/>
    </source>
</evidence>
<dbReference type="GO" id="GO:0005737">
    <property type="term" value="C:cytoplasm"/>
    <property type="evidence" value="ECO:0007669"/>
    <property type="project" value="UniProtKB-SubCell"/>
</dbReference>
<dbReference type="SUPFAM" id="SSF75708">
    <property type="entry name" value="Chemotaxis phosphatase CheZ"/>
    <property type="match status" value="1"/>
</dbReference>
<dbReference type="PANTHER" id="PTHR43693:SF1">
    <property type="entry name" value="PROTEIN PHOSPHATASE CHEZ"/>
    <property type="match status" value="1"/>
</dbReference>
<keyword evidence="5 10" id="KW-0145">Chemotaxis</keyword>
<dbReference type="PIRSF" id="PIRSF002884">
    <property type="entry name" value="CheZ"/>
    <property type="match status" value="1"/>
</dbReference>
<keyword evidence="4 10" id="KW-0963">Cytoplasm</keyword>
<organism evidence="13 14">
    <name type="scientific">Hydrogenovibrio crunogenus</name>
    <dbReference type="NCBI Taxonomy" id="39765"/>
    <lineage>
        <taxon>Bacteria</taxon>
        <taxon>Pseudomonadati</taxon>
        <taxon>Pseudomonadota</taxon>
        <taxon>Gammaproteobacteria</taxon>
        <taxon>Thiotrichales</taxon>
        <taxon>Piscirickettsiaceae</taxon>
        <taxon>Hydrogenovibrio</taxon>
    </lineage>
</organism>
<reference evidence="13 14" key="1">
    <citation type="submission" date="2018-08" db="EMBL/GenBank/DDBJ databases">
        <title>Horizontal acquisition of hydrogen conversion ability and other habitat adaptations in Hydrogenovibrio crunogenus strains.</title>
        <authorList>
            <person name="Gonnella G."/>
            <person name="Adam N."/>
            <person name="Perner M."/>
        </authorList>
    </citation>
    <scope>NUCLEOTIDE SEQUENCE [LARGE SCALE GENOMIC DNA]</scope>
    <source>
        <strain evidence="13 14">SP-41</strain>
    </source>
</reference>
<feature type="site" description="Enhances dephosphorylation of CheY-P" evidence="11">
    <location>
        <position position="126"/>
    </location>
</feature>
<comment type="subcellular location">
    <subcellularLocation>
        <location evidence="1 10">Cytoplasm</location>
    </subcellularLocation>
</comment>
<evidence type="ECO:0000313" key="14">
    <source>
        <dbReference type="Proteomes" id="UP000296201"/>
    </source>
</evidence>